<keyword evidence="2" id="KW-1185">Reference proteome</keyword>
<dbReference type="EMBL" id="JAUFQS010000004">
    <property type="protein sequence ID" value="MDN3687032.1"/>
    <property type="molecule type" value="Genomic_DNA"/>
</dbReference>
<dbReference type="PANTHER" id="PTHR48079:SF6">
    <property type="entry name" value="NAD(P)-BINDING DOMAIN-CONTAINING PROTEIN-RELATED"/>
    <property type="match status" value="1"/>
</dbReference>
<comment type="caution">
    <text evidence="1">The sequence shown here is derived from an EMBL/GenBank/DDBJ whole genome shotgun (WGS) entry which is preliminary data.</text>
</comment>
<dbReference type="SUPFAM" id="SSF51735">
    <property type="entry name" value="NAD(P)-binding Rossmann-fold domains"/>
    <property type="match status" value="1"/>
</dbReference>
<dbReference type="InterPro" id="IPR051783">
    <property type="entry name" value="NAD(P)-dependent_oxidoreduct"/>
</dbReference>
<dbReference type="Gene3D" id="3.40.50.720">
    <property type="entry name" value="NAD(P)-binding Rossmann-like Domain"/>
    <property type="match status" value="1"/>
</dbReference>
<proteinExistence type="predicted"/>
<organism evidence="1 2">
    <name type="scientific">Cyclobacterium jeungdonense</name>
    <dbReference type="NCBI Taxonomy" id="708087"/>
    <lineage>
        <taxon>Bacteria</taxon>
        <taxon>Pseudomonadati</taxon>
        <taxon>Bacteroidota</taxon>
        <taxon>Cytophagia</taxon>
        <taxon>Cytophagales</taxon>
        <taxon>Cyclobacteriaceae</taxon>
        <taxon>Cyclobacterium</taxon>
    </lineage>
</organism>
<gene>
    <name evidence="1" type="ORF">QWZ15_04260</name>
</gene>
<dbReference type="InterPro" id="IPR036291">
    <property type="entry name" value="NAD(P)-bd_dom_sf"/>
</dbReference>
<dbReference type="RefSeq" id="WP_163383926.1">
    <property type="nucleotide sequence ID" value="NZ_JAUFQS010000004.1"/>
</dbReference>
<dbReference type="Proteomes" id="UP001236663">
    <property type="component" value="Unassembled WGS sequence"/>
</dbReference>
<dbReference type="PANTHER" id="PTHR48079">
    <property type="entry name" value="PROTEIN YEEZ"/>
    <property type="match status" value="1"/>
</dbReference>
<reference evidence="2" key="1">
    <citation type="journal article" date="2019" name="Int. J. Syst. Evol. Microbiol.">
        <title>The Global Catalogue of Microorganisms (GCM) 10K type strain sequencing project: providing services to taxonomists for standard genome sequencing and annotation.</title>
        <authorList>
            <consortium name="The Broad Institute Genomics Platform"/>
            <consortium name="The Broad Institute Genome Sequencing Center for Infectious Disease"/>
            <person name="Wu L."/>
            <person name="Ma J."/>
        </authorList>
    </citation>
    <scope>NUCLEOTIDE SEQUENCE [LARGE SCALE GENOMIC DNA]</scope>
    <source>
        <strain evidence="2">CECT 7706</strain>
    </source>
</reference>
<sequence>MTTISIIGLGWLGLPLAKFLQQKGFSIKGSTRNLNKKEQLDRQGIVADQLSLNPDLEGTFPSRLFETDLLFINIPPARRTKSDDFHPQQIQYLKQVIREFGIGKVVYVSATSVYPSQNQIARETDPLTAETTGNPALWHAERLLWEEKTYDLSVIRFGGLLGDDRVPGRYFSGKQEVPGHPPVNYIHRKDAVQAIYWLIDQHLWNETFNIVSPEHPAKKVLFEKNAAELGFPPPASYESPPAQKWKEISSEKWQQTGFQFEYPNPLDFSYFG</sequence>
<evidence type="ECO:0000313" key="1">
    <source>
        <dbReference type="EMBL" id="MDN3687032.1"/>
    </source>
</evidence>
<protein>
    <submittedName>
        <fullName evidence="1">Epimerase</fullName>
    </submittedName>
</protein>
<evidence type="ECO:0000313" key="2">
    <source>
        <dbReference type="Proteomes" id="UP001236663"/>
    </source>
</evidence>
<accession>A0ABT8C3T5</accession>
<name>A0ABT8C3T5_9BACT</name>